<accession>A0AAV2EYA0</accession>
<dbReference type="SUPFAM" id="SSF48371">
    <property type="entry name" value="ARM repeat"/>
    <property type="match status" value="1"/>
</dbReference>
<dbReference type="InterPro" id="IPR016024">
    <property type="entry name" value="ARM-type_fold"/>
</dbReference>
<evidence type="ECO:0000313" key="2">
    <source>
        <dbReference type="EMBL" id="CAL1391038.1"/>
    </source>
</evidence>
<organism evidence="2 3">
    <name type="scientific">Linum trigynum</name>
    <dbReference type="NCBI Taxonomy" id="586398"/>
    <lineage>
        <taxon>Eukaryota</taxon>
        <taxon>Viridiplantae</taxon>
        <taxon>Streptophyta</taxon>
        <taxon>Embryophyta</taxon>
        <taxon>Tracheophyta</taxon>
        <taxon>Spermatophyta</taxon>
        <taxon>Magnoliopsida</taxon>
        <taxon>eudicotyledons</taxon>
        <taxon>Gunneridae</taxon>
        <taxon>Pentapetalae</taxon>
        <taxon>rosids</taxon>
        <taxon>fabids</taxon>
        <taxon>Malpighiales</taxon>
        <taxon>Linaceae</taxon>
        <taxon>Linum</taxon>
    </lineage>
</organism>
<name>A0AAV2EYA0_9ROSI</name>
<reference evidence="2 3" key="1">
    <citation type="submission" date="2024-04" db="EMBL/GenBank/DDBJ databases">
        <authorList>
            <person name="Fracassetti M."/>
        </authorList>
    </citation>
    <scope>NUCLEOTIDE SEQUENCE [LARGE SCALE GENOMIC DNA]</scope>
</reference>
<feature type="region of interest" description="Disordered" evidence="1">
    <location>
        <begin position="1"/>
        <end position="46"/>
    </location>
</feature>
<proteinExistence type="predicted"/>
<dbReference type="EMBL" id="OZ034818">
    <property type="protein sequence ID" value="CAL1391038.1"/>
    <property type="molecule type" value="Genomic_DNA"/>
</dbReference>
<dbReference type="Proteomes" id="UP001497516">
    <property type="component" value="Chromosome 5"/>
</dbReference>
<evidence type="ECO:0000256" key="1">
    <source>
        <dbReference type="SAM" id="MobiDB-lite"/>
    </source>
</evidence>
<dbReference type="AlphaFoldDB" id="A0AAV2EYA0"/>
<keyword evidence="3" id="KW-1185">Reference proteome</keyword>
<sequence length="112" mass="12467">MRNCSLLSQADGMAVDTDQPSTMEVNDENGGTKKSPSNGEGGSSSNIYNIGDKEQWCLSILGYIKSFSRQYASELWSHIEKLDDEVLTQDIHHLLRRAVYSSLRRPNELSSG</sequence>
<evidence type="ECO:0000313" key="3">
    <source>
        <dbReference type="Proteomes" id="UP001497516"/>
    </source>
</evidence>
<gene>
    <name evidence="2" type="ORF">LTRI10_LOCUS31787</name>
</gene>
<protein>
    <submittedName>
        <fullName evidence="2">Uncharacterized protein</fullName>
    </submittedName>
</protein>
<dbReference type="Gene3D" id="1.25.40.180">
    <property type="match status" value="1"/>
</dbReference>